<sequence>MQSGVTAVRGADGNAGLTGAEDCAIAESLPGAPSGQGGSGSCSLPGKPWQSQHRAGIIGKEVQDIEDSTVYQGLV</sequence>
<evidence type="ECO:0000256" key="1">
    <source>
        <dbReference type="SAM" id="MobiDB-lite"/>
    </source>
</evidence>
<comment type="caution">
    <text evidence="2">The sequence shown here is derived from an EMBL/GenBank/DDBJ whole genome shotgun (WGS) entry which is preliminary data.</text>
</comment>
<dbReference type="Proteomes" id="UP001066276">
    <property type="component" value="Chromosome 11"/>
</dbReference>
<name>A0AAV7LNI8_PLEWA</name>
<dbReference type="AlphaFoldDB" id="A0AAV7LNI8"/>
<evidence type="ECO:0000313" key="3">
    <source>
        <dbReference type="Proteomes" id="UP001066276"/>
    </source>
</evidence>
<evidence type="ECO:0000313" key="2">
    <source>
        <dbReference type="EMBL" id="KAJ1090448.1"/>
    </source>
</evidence>
<protein>
    <submittedName>
        <fullName evidence="2">Uncharacterized protein</fullName>
    </submittedName>
</protein>
<organism evidence="2 3">
    <name type="scientific">Pleurodeles waltl</name>
    <name type="common">Iberian ribbed newt</name>
    <dbReference type="NCBI Taxonomy" id="8319"/>
    <lineage>
        <taxon>Eukaryota</taxon>
        <taxon>Metazoa</taxon>
        <taxon>Chordata</taxon>
        <taxon>Craniata</taxon>
        <taxon>Vertebrata</taxon>
        <taxon>Euteleostomi</taxon>
        <taxon>Amphibia</taxon>
        <taxon>Batrachia</taxon>
        <taxon>Caudata</taxon>
        <taxon>Salamandroidea</taxon>
        <taxon>Salamandridae</taxon>
        <taxon>Pleurodelinae</taxon>
        <taxon>Pleurodeles</taxon>
    </lineage>
</organism>
<gene>
    <name evidence="2" type="ORF">NDU88_003580</name>
</gene>
<feature type="region of interest" description="Disordered" evidence="1">
    <location>
        <begin position="27"/>
        <end position="55"/>
    </location>
</feature>
<reference evidence="2" key="1">
    <citation type="journal article" date="2022" name="bioRxiv">
        <title>Sequencing and chromosome-scale assembly of the giantPleurodeles waltlgenome.</title>
        <authorList>
            <person name="Brown T."/>
            <person name="Elewa A."/>
            <person name="Iarovenko S."/>
            <person name="Subramanian E."/>
            <person name="Araus A.J."/>
            <person name="Petzold A."/>
            <person name="Susuki M."/>
            <person name="Suzuki K.-i.T."/>
            <person name="Hayashi T."/>
            <person name="Toyoda A."/>
            <person name="Oliveira C."/>
            <person name="Osipova E."/>
            <person name="Leigh N.D."/>
            <person name="Simon A."/>
            <person name="Yun M.H."/>
        </authorList>
    </citation>
    <scope>NUCLEOTIDE SEQUENCE</scope>
    <source>
        <strain evidence="2">20211129_DDA</strain>
        <tissue evidence="2">Liver</tissue>
    </source>
</reference>
<dbReference type="EMBL" id="JANPWB010000015">
    <property type="protein sequence ID" value="KAJ1090448.1"/>
    <property type="molecule type" value="Genomic_DNA"/>
</dbReference>
<keyword evidence="3" id="KW-1185">Reference proteome</keyword>
<proteinExistence type="predicted"/>
<accession>A0AAV7LNI8</accession>